<keyword evidence="2" id="KW-0813">Transport</keyword>
<evidence type="ECO:0000256" key="7">
    <source>
        <dbReference type="SAM" id="Phobius"/>
    </source>
</evidence>
<feature type="transmembrane region" description="Helical" evidence="7">
    <location>
        <begin position="395"/>
        <end position="418"/>
    </location>
</feature>
<feature type="transmembrane region" description="Helical" evidence="7">
    <location>
        <begin position="310"/>
        <end position="329"/>
    </location>
</feature>
<evidence type="ECO:0000256" key="6">
    <source>
        <dbReference type="ARBA" id="ARBA00023136"/>
    </source>
</evidence>
<dbReference type="Proteomes" id="UP000279029">
    <property type="component" value="Chromosome"/>
</dbReference>
<keyword evidence="6 7" id="KW-0472">Membrane</keyword>
<dbReference type="Gene3D" id="1.20.1250.20">
    <property type="entry name" value="MFS general substrate transporter like domains"/>
    <property type="match status" value="1"/>
</dbReference>
<evidence type="ECO:0000256" key="1">
    <source>
        <dbReference type="ARBA" id="ARBA00004651"/>
    </source>
</evidence>
<gene>
    <name evidence="9" type="ORF">PATL70BA_1581</name>
</gene>
<dbReference type="PANTHER" id="PTHR43266">
    <property type="entry name" value="MACROLIDE-EFFLUX PROTEIN"/>
    <property type="match status" value="1"/>
</dbReference>
<dbReference type="GO" id="GO:0022857">
    <property type="term" value="F:transmembrane transporter activity"/>
    <property type="evidence" value="ECO:0007669"/>
    <property type="project" value="InterPro"/>
</dbReference>
<evidence type="ECO:0000256" key="3">
    <source>
        <dbReference type="ARBA" id="ARBA00022475"/>
    </source>
</evidence>
<dbReference type="AlphaFoldDB" id="A0A3P7PU18"/>
<keyword evidence="10" id="KW-1185">Reference proteome</keyword>
<evidence type="ECO:0000256" key="2">
    <source>
        <dbReference type="ARBA" id="ARBA00022448"/>
    </source>
</evidence>
<evidence type="ECO:0000256" key="5">
    <source>
        <dbReference type="ARBA" id="ARBA00022989"/>
    </source>
</evidence>
<feature type="transmembrane region" description="Helical" evidence="7">
    <location>
        <begin position="194"/>
        <end position="213"/>
    </location>
</feature>
<proteinExistence type="predicted"/>
<accession>A0A3P7PU18</accession>
<dbReference type="RefSeq" id="WP_125136778.1">
    <property type="nucleotide sequence ID" value="NZ_LR130778.1"/>
</dbReference>
<feature type="transmembrane region" description="Helical" evidence="7">
    <location>
        <begin position="37"/>
        <end position="62"/>
    </location>
</feature>
<evidence type="ECO:0000256" key="4">
    <source>
        <dbReference type="ARBA" id="ARBA00022692"/>
    </source>
</evidence>
<keyword evidence="3" id="KW-1003">Cell membrane</keyword>
<evidence type="ECO:0000313" key="9">
    <source>
        <dbReference type="EMBL" id="VDN47467.1"/>
    </source>
</evidence>
<dbReference type="OrthoDB" id="9775268at2"/>
<dbReference type="SUPFAM" id="SSF103473">
    <property type="entry name" value="MFS general substrate transporter"/>
    <property type="match status" value="1"/>
</dbReference>
<feature type="transmembrane region" description="Helical" evidence="7">
    <location>
        <begin position="164"/>
        <end position="188"/>
    </location>
</feature>
<reference evidence="9 10" key="1">
    <citation type="submission" date="2018-09" db="EMBL/GenBank/DDBJ databases">
        <authorList>
            <person name="Postec A."/>
        </authorList>
    </citation>
    <scope>NUCLEOTIDE SEQUENCE [LARGE SCALE GENOMIC DNA]</scope>
    <source>
        <strain evidence="9">70B-A</strain>
    </source>
</reference>
<comment type="subcellular location">
    <subcellularLocation>
        <location evidence="1">Cell membrane</location>
        <topology evidence="1">Multi-pass membrane protein</topology>
    </subcellularLocation>
</comment>
<feature type="transmembrane region" description="Helical" evidence="7">
    <location>
        <begin position="250"/>
        <end position="271"/>
    </location>
</feature>
<dbReference type="Pfam" id="PF07690">
    <property type="entry name" value="MFS_1"/>
    <property type="match status" value="1"/>
</dbReference>
<dbReference type="InterPro" id="IPR036259">
    <property type="entry name" value="MFS_trans_sf"/>
</dbReference>
<protein>
    <submittedName>
        <fullName evidence="9">MFS transporter</fullName>
    </submittedName>
</protein>
<feature type="transmembrane region" description="Helical" evidence="7">
    <location>
        <begin position="283"/>
        <end position="303"/>
    </location>
</feature>
<organism evidence="9 10">
    <name type="scientific">Petrocella atlantisensis</name>
    <dbReference type="NCBI Taxonomy" id="2173034"/>
    <lineage>
        <taxon>Bacteria</taxon>
        <taxon>Bacillati</taxon>
        <taxon>Bacillota</taxon>
        <taxon>Clostridia</taxon>
        <taxon>Lachnospirales</taxon>
        <taxon>Vallitaleaceae</taxon>
        <taxon>Petrocella</taxon>
    </lineage>
</organism>
<dbReference type="InterPro" id="IPR020846">
    <property type="entry name" value="MFS_dom"/>
</dbReference>
<feature type="transmembrane region" description="Helical" evidence="7">
    <location>
        <begin position="128"/>
        <end position="152"/>
    </location>
</feature>
<feature type="transmembrane region" description="Helical" evidence="7">
    <location>
        <begin position="68"/>
        <end position="89"/>
    </location>
</feature>
<dbReference type="PROSITE" id="PS50850">
    <property type="entry name" value="MFS"/>
    <property type="match status" value="1"/>
</dbReference>
<feature type="transmembrane region" description="Helical" evidence="7">
    <location>
        <begin position="370"/>
        <end position="389"/>
    </location>
</feature>
<dbReference type="GO" id="GO:0005886">
    <property type="term" value="C:plasma membrane"/>
    <property type="evidence" value="ECO:0007669"/>
    <property type="project" value="UniProtKB-SubCell"/>
</dbReference>
<evidence type="ECO:0000313" key="10">
    <source>
        <dbReference type="Proteomes" id="UP000279029"/>
    </source>
</evidence>
<keyword evidence="4 7" id="KW-0812">Transmembrane</keyword>
<dbReference type="CDD" id="cd06173">
    <property type="entry name" value="MFS_MefA_like"/>
    <property type="match status" value="1"/>
</dbReference>
<dbReference type="PANTHER" id="PTHR43266:SF10">
    <property type="entry name" value="BACILYSIN EXPORTER BACE-RELATED"/>
    <property type="match status" value="1"/>
</dbReference>
<sequence length="424" mass="46880">MIKDNQDSITQEPLDEQNNIDELNKTPYPEHWIRKTVLFLLSQSFSLFGSALVQFAIIWHITLTTQSGVMMTISTVFAFLPQLVISLFAGVWADRYNRKTLMILSDFLIASATLVLAILFYMGYGSLWALFIVSGIRSLGAGIQTPAVNAFLPQIVPTAKLMKVNGINNSIGSLIMLVSPIVSGLLLATSTLEVTFMIDVMTATIAILILIALKVPPHEKALSLQQEGYFDDLKAGLLYVRDNRFIKEMLIFYAVFFFLLVPVAFLTPLMVARSFGDDVWRLTANEVVFFLGSILGGILISIWKGLENHIHTIAISCSLLGIFTLGLGLSKYFSIYLFFMFLSGLIVPFFVAAITTLLQERIDNNMQGRIFGLTQIVMAGVMPLGMVIVGPIADLVAIEILFVITGFLMALLGIKVYFNKSSQA</sequence>
<evidence type="ECO:0000259" key="8">
    <source>
        <dbReference type="PROSITE" id="PS50850"/>
    </source>
</evidence>
<name>A0A3P7PU18_9FIRM</name>
<feature type="domain" description="Major facilitator superfamily (MFS) profile" evidence="8">
    <location>
        <begin position="1"/>
        <end position="424"/>
    </location>
</feature>
<keyword evidence="5 7" id="KW-1133">Transmembrane helix</keyword>
<dbReference type="KEGG" id="cbar:PATL70BA_1581"/>
<feature type="transmembrane region" description="Helical" evidence="7">
    <location>
        <begin position="101"/>
        <end position="122"/>
    </location>
</feature>
<dbReference type="InterPro" id="IPR011701">
    <property type="entry name" value="MFS"/>
</dbReference>
<dbReference type="EMBL" id="LR130778">
    <property type="protein sequence ID" value="VDN47467.1"/>
    <property type="molecule type" value="Genomic_DNA"/>
</dbReference>
<feature type="transmembrane region" description="Helical" evidence="7">
    <location>
        <begin position="335"/>
        <end position="358"/>
    </location>
</feature>